<dbReference type="PANTHER" id="PTHR11586:SF37">
    <property type="entry name" value="TRNA-BINDING DOMAIN-CONTAINING PROTEIN"/>
    <property type="match status" value="1"/>
</dbReference>
<sequence>MKPLITFEEYTKAEIRVGRIVAATIPEGSQKLIQFTVDFGSEQRTIFSGIKEWYSPEELVGITTAWVTNIPPKVTPFGESQGMLFACDTADGKPYVVRIGEEVPIGSEFH</sequence>
<evidence type="ECO:0000256" key="1">
    <source>
        <dbReference type="ARBA" id="ARBA00022555"/>
    </source>
</evidence>
<evidence type="ECO:0000313" key="5">
    <source>
        <dbReference type="EMBL" id="OGD74220.1"/>
    </source>
</evidence>
<evidence type="ECO:0000313" key="6">
    <source>
        <dbReference type="Proteomes" id="UP000176191"/>
    </source>
</evidence>
<gene>
    <name evidence="5" type="ORF">A2228_03635</name>
</gene>
<reference evidence="5 6" key="1">
    <citation type="journal article" date="2016" name="Nat. Commun.">
        <title>Thousands of microbial genomes shed light on interconnected biogeochemical processes in an aquifer system.</title>
        <authorList>
            <person name="Anantharaman K."/>
            <person name="Brown C.T."/>
            <person name="Hug L.A."/>
            <person name="Sharon I."/>
            <person name="Castelle C.J."/>
            <person name="Probst A.J."/>
            <person name="Thomas B.C."/>
            <person name="Singh A."/>
            <person name="Wilkins M.J."/>
            <person name="Karaoz U."/>
            <person name="Brodie E.L."/>
            <person name="Williams K.H."/>
            <person name="Hubbard S.S."/>
            <person name="Banfield J.F."/>
        </authorList>
    </citation>
    <scope>NUCLEOTIDE SEQUENCE [LARGE SCALE GENOMIC DNA]</scope>
</reference>
<dbReference type="InterPro" id="IPR012340">
    <property type="entry name" value="NA-bd_OB-fold"/>
</dbReference>
<evidence type="ECO:0000259" key="4">
    <source>
        <dbReference type="PROSITE" id="PS50886"/>
    </source>
</evidence>
<dbReference type="PROSITE" id="PS50886">
    <property type="entry name" value="TRBD"/>
    <property type="match status" value="1"/>
</dbReference>
<protein>
    <recommendedName>
        <fullName evidence="4">tRNA-binding domain-containing protein</fullName>
    </recommendedName>
</protein>
<dbReference type="Proteomes" id="UP000176191">
    <property type="component" value="Unassembled WGS sequence"/>
</dbReference>
<keyword evidence="1 3" id="KW-0820">tRNA-binding</keyword>
<dbReference type="GO" id="GO:0000049">
    <property type="term" value="F:tRNA binding"/>
    <property type="evidence" value="ECO:0007669"/>
    <property type="project" value="UniProtKB-UniRule"/>
</dbReference>
<feature type="domain" description="TRNA-binding" evidence="4">
    <location>
        <begin position="9"/>
        <end position="110"/>
    </location>
</feature>
<keyword evidence="2 3" id="KW-0694">RNA-binding</keyword>
<accession>A0A1F5F3P3</accession>
<dbReference type="Gene3D" id="2.40.50.140">
    <property type="entry name" value="Nucleic acid-binding proteins"/>
    <property type="match status" value="1"/>
</dbReference>
<dbReference type="EMBL" id="MFAK01000038">
    <property type="protein sequence ID" value="OGD74220.1"/>
    <property type="molecule type" value="Genomic_DNA"/>
</dbReference>
<comment type="caution">
    <text evidence="5">The sequence shown here is derived from an EMBL/GenBank/DDBJ whole genome shotgun (WGS) entry which is preliminary data.</text>
</comment>
<dbReference type="AlphaFoldDB" id="A0A1F5F3P3"/>
<evidence type="ECO:0000256" key="2">
    <source>
        <dbReference type="ARBA" id="ARBA00022884"/>
    </source>
</evidence>
<dbReference type="Pfam" id="PF01588">
    <property type="entry name" value="tRNA_bind"/>
    <property type="match status" value="1"/>
</dbReference>
<dbReference type="PANTHER" id="PTHR11586">
    <property type="entry name" value="TRNA-AMINOACYLATION COFACTOR ARC1 FAMILY MEMBER"/>
    <property type="match status" value="1"/>
</dbReference>
<name>A0A1F5F3P3_9BACT</name>
<proteinExistence type="predicted"/>
<organism evidence="5 6">
    <name type="scientific">Candidatus Collierbacteria bacterium RIFOXYA2_FULL_46_10</name>
    <dbReference type="NCBI Taxonomy" id="1817726"/>
    <lineage>
        <taxon>Bacteria</taxon>
        <taxon>Candidatus Collieribacteriota</taxon>
    </lineage>
</organism>
<dbReference type="SUPFAM" id="SSF50249">
    <property type="entry name" value="Nucleic acid-binding proteins"/>
    <property type="match status" value="1"/>
</dbReference>
<dbReference type="InterPro" id="IPR051270">
    <property type="entry name" value="Tyrosine-tRNA_ligase_regulator"/>
</dbReference>
<dbReference type="InterPro" id="IPR002547">
    <property type="entry name" value="tRNA-bd_dom"/>
</dbReference>
<evidence type="ECO:0000256" key="3">
    <source>
        <dbReference type="PROSITE-ProRule" id="PRU00209"/>
    </source>
</evidence>